<protein>
    <submittedName>
        <fullName evidence="1">Uncharacterized protein</fullName>
    </submittedName>
</protein>
<evidence type="ECO:0000313" key="1">
    <source>
        <dbReference type="EMBL" id="DAG01185.1"/>
    </source>
</evidence>
<dbReference type="EMBL" id="BK016188">
    <property type="protein sequence ID" value="DAG01185.1"/>
    <property type="molecule type" value="Genomic_DNA"/>
</dbReference>
<organism evidence="1">
    <name type="scientific">Siphoviridae sp. ctt0c4</name>
    <dbReference type="NCBI Taxonomy" id="2825702"/>
    <lineage>
        <taxon>Viruses</taxon>
        <taxon>Duplodnaviria</taxon>
        <taxon>Heunggongvirae</taxon>
        <taxon>Uroviricota</taxon>
        <taxon>Caudoviricetes</taxon>
    </lineage>
</organism>
<reference evidence="1" key="1">
    <citation type="journal article" date="2021" name="Proc. Natl. Acad. Sci. U.S.A.">
        <title>A Catalog of Tens of Thousands of Viruses from Human Metagenomes Reveals Hidden Associations with Chronic Diseases.</title>
        <authorList>
            <person name="Tisza M.J."/>
            <person name="Buck C.B."/>
        </authorList>
    </citation>
    <scope>NUCLEOTIDE SEQUENCE</scope>
    <source>
        <strain evidence="1">Ctt0c4</strain>
    </source>
</reference>
<sequence>MRVAVSRANINERITDGRTYTYPGCVTIWNNIPLKMVVTDLPTDIIVYFYVQCRSSLDSFYVANLEPVNGIEIDLASYFHPLIPAFNKRISHYTVELVVTHRANLTADAKTQTFRMPIMNLASPNNKNRVTKTDTDFRDELGRRAPLAHTLDDDFYIDSVDPGYSYTVEAIYQDGGKETFTYSQGDMIANACQYRKVTIKKGYDIVAAKFYPEETNACGAITLRWLNSCGSYDAISCYNWSTQPTITQGLDGGTVTKRELTCVFELTEANKFALDVLSTSPDVTVRGLDGVQWDTKMRCSSTTGIKYTASGLAKTATLKFQY</sequence>
<accession>A0A8S5V379</accession>
<name>A0A8S5V379_9CAUD</name>
<proteinExistence type="predicted"/>